<protein>
    <recommendedName>
        <fullName evidence="5">N-myc downstream regulated 1a</fullName>
    </recommendedName>
</protein>
<feature type="transmembrane region" description="Helical" evidence="2">
    <location>
        <begin position="98"/>
        <end position="121"/>
    </location>
</feature>
<proteinExistence type="inferred from homology"/>
<dbReference type="Gene3D" id="3.40.50.1820">
    <property type="entry name" value="alpha/beta hydrolase"/>
    <property type="match status" value="1"/>
</dbReference>
<reference evidence="3" key="3">
    <citation type="submission" date="2025-09" db="UniProtKB">
        <authorList>
            <consortium name="Ensembl"/>
        </authorList>
    </citation>
    <scope>IDENTIFICATION</scope>
</reference>
<evidence type="ECO:0000256" key="2">
    <source>
        <dbReference type="SAM" id="Phobius"/>
    </source>
</evidence>
<dbReference type="GeneTree" id="ENSGT00950000182872"/>
<dbReference type="Pfam" id="PF03096">
    <property type="entry name" value="Ndr"/>
    <property type="match status" value="1"/>
</dbReference>
<accession>A0A7N6A666</accession>
<dbReference type="AlphaFoldDB" id="A0A7N6A666"/>
<organism evidence="3 4">
    <name type="scientific">Anabas testudineus</name>
    <name type="common">Climbing perch</name>
    <name type="synonym">Anthias testudineus</name>
    <dbReference type="NCBI Taxonomy" id="64144"/>
    <lineage>
        <taxon>Eukaryota</taxon>
        <taxon>Metazoa</taxon>
        <taxon>Chordata</taxon>
        <taxon>Craniata</taxon>
        <taxon>Vertebrata</taxon>
        <taxon>Euteleostomi</taxon>
        <taxon>Actinopterygii</taxon>
        <taxon>Neopterygii</taxon>
        <taxon>Teleostei</taxon>
        <taxon>Neoteleostei</taxon>
        <taxon>Acanthomorphata</taxon>
        <taxon>Anabantaria</taxon>
        <taxon>Anabantiformes</taxon>
        <taxon>Anabantoidei</taxon>
        <taxon>Anabantidae</taxon>
        <taxon>Anabas</taxon>
    </lineage>
</organism>
<dbReference type="InterPro" id="IPR004142">
    <property type="entry name" value="NDRG"/>
</dbReference>
<comment type="similarity">
    <text evidence="1">Belongs to the NDRG family.</text>
</comment>
<evidence type="ECO:0000313" key="4">
    <source>
        <dbReference type="Proteomes" id="UP000265040"/>
    </source>
</evidence>
<sequence>WLCPEIQVRRRTYLPQEEGGSTIHTGQLFCICCSFPLFLFSSEEHVETQYGNMHCIMTGTRKANRPVILTFHDIGLNHKSCFETLFNHMDMQEITRQLPVLCVYCYMYTDVNIILLIGLCFNHPPFTDQLFDYVLFRIHSVIGLGVGAGAYILARFALNHPDLVDGLVLININPNSEGLMHTVANKVNKVDTQVSLTIDLKALTSSSSPIILNYIVVLVGL</sequence>
<evidence type="ECO:0000256" key="1">
    <source>
        <dbReference type="ARBA" id="ARBA00005598"/>
    </source>
</evidence>
<keyword evidence="2" id="KW-0812">Transmembrane</keyword>
<evidence type="ECO:0008006" key="5">
    <source>
        <dbReference type="Google" id="ProtNLM"/>
    </source>
</evidence>
<reference evidence="3" key="1">
    <citation type="submission" date="2021-04" db="EMBL/GenBank/DDBJ databases">
        <authorList>
            <consortium name="Wellcome Sanger Institute Data Sharing"/>
        </authorList>
    </citation>
    <scope>NUCLEOTIDE SEQUENCE [LARGE SCALE GENOMIC DNA]</scope>
</reference>
<reference evidence="3" key="2">
    <citation type="submission" date="2025-08" db="UniProtKB">
        <authorList>
            <consortium name="Ensembl"/>
        </authorList>
    </citation>
    <scope>IDENTIFICATION</scope>
</reference>
<dbReference type="InterPro" id="IPR029058">
    <property type="entry name" value="AB_hydrolase_fold"/>
</dbReference>
<dbReference type="PANTHER" id="PTHR11034">
    <property type="entry name" value="N-MYC DOWNSTREAM REGULATED"/>
    <property type="match status" value="1"/>
</dbReference>
<keyword evidence="2" id="KW-0472">Membrane</keyword>
<dbReference type="SUPFAM" id="SSF53474">
    <property type="entry name" value="alpha/beta-Hydrolases"/>
    <property type="match status" value="1"/>
</dbReference>
<dbReference type="Ensembl" id="ENSATET00000057067.1">
    <property type="protein sequence ID" value="ENSATEP00000042616.1"/>
    <property type="gene ID" value="ENSATEG00000023959.2"/>
</dbReference>
<name>A0A7N6A666_ANATE</name>
<feature type="transmembrane region" description="Helical" evidence="2">
    <location>
        <begin position="133"/>
        <end position="154"/>
    </location>
</feature>
<evidence type="ECO:0000313" key="3">
    <source>
        <dbReference type="Ensembl" id="ENSATEP00000042616.1"/>
    </source>
</evidence>
<keyword evidence="2" id="KW-1133">Transmembrane helix</keyword>
<keyword evidence="4" id="KW-1185">Reference proteome</keyword>
<dbReference type="Proteomes" id="UP000265040">
    <property type="component" value="Chromosome 16"/>
</dbReference>